<dbReference type="InterPro" id="IPR043128">
    <property type="entry name" value="Rev_trsase/Diguanyl_cyclase"/>
</dbReference>
<keyword evidence="6" id="KW-0808">Transferase</keyword>
<keyword evidence="6" id="KW-0418">Kinase</keyword>
<gene>
    <name evidence="6" type="ordered locus">Spea_0679</name>
</gene>
<dbReference type="CDD" id="cd01949">
    <property type="entry name" value="GGDEF"/>
    <property type="match status" value="1"/>
</dbReference>
<accession>A8H0B9</accession>
<evidence type="ECO:0000256" key="1">
    <source>
        <dbReference type="ARBA" id="ARBA00001946"/>
    </source>
</evidence>
<dbReference type="SUPFAM" id="SSF55073">
    <property type="entry name" value="Nucleotide cyclase"/>
    <property type="match status" value="1"/>
</dbReference>
<reference evidence="6 7" key="1">
    <citation type="submission" date="2007-10" db="EMBL/GenBank/DDBJ databases">
        <title>Complete sequence of Shewanella pealeana ATCC 700345.</title>
        <authorList>
            <consortium name="US DOE Joint Genome Institute"/>
            <person name="Copeland A."/>
            <person name="Lucas S."/>
            <person name="Lapidus A."/>
            <person name="Barry K."/>
            <person name="Glavina del Rio T."/>
            <person name="Dalin E."/>
            <person name="Tice H."/>
            <person name="Pitluck S."/>
            <person name="Chertkov O."/>
            <person name="Brettin T."/>
            <person name="Bruce D."/>
            <person name="Detter J.C."/>
            <person name="Han C."/>
            <person name="Schmutz J."/>
            <person name="Larimer F."/>
            <person name="Land M."/>
            <person name="Hauser L."/>
            <person name="Kyrpides N."/>
            <person name="Kim E."/>
            <person name="Zhao J.-S.Z."/>
            <person name="Manno D."/>
            <person name="Hawari J."/>
            <person name="Richardson P."/>
        </authorList>
    </citation>
    <scope>NUCLEOTIDE SEQUENCE [LARGE SCALE GENOMIC DNA]</scope>
    <source>
        <strain evidence="7">ATCC 700345 / ANG-SQ1</strain>
    </source>
</reference>
<protein>
    <recommendedName>
        <fullName evidence="2">diguanylate cyclase</fullName>
        <ecNumber evidence="2">2.7.7.65</ecNumber>
    </recommendedName>
</protein>
<dbReference type="eggNOG" id="COG3706">
    <property type="taxonomic scope" value="Bacteria"/>
</dbReference>
<feature type="transmembrane region" description="Helical" evidence="4">
    <location>
        <begin position="491"/>
        <end position="509"/>
    </location>
</feature>
<dbReference type="PANTHER" id="PTHR45138:SF9">
    <property type="entry name" value="DIGUANYLATE CYCLASE DGCM-RELATED"/>
    <property type="match status" value="1"/>
</dbReference>
<dbReference type="SUPFAM" id="SSF48452">
    <property type="entry name" value="TPR-like"/>
    <property type="match status" value="1"/>
</dbReference>
<dbReference type="KEGG" id="spl:Spea_0679"/>
<comment type="catalytic activity">
    <reaction evidence="3">
        <text>2 GTP = 3',3'-c-di-GMP + 2 diphosphate</text>
        <dbReference type="Rhea" id="RHEA:24898"/>
        <dbReference type="ChEBI" id="CHEBI:33019"/>
        <dbReference type="ChEBI" id="CHEBI:37565"/>
        <dbReference type="ChEBI" id="CHEBI:58805"/>
        <dbReference type="EC" id="2.7.7.65"/>
    </reaction>
</comment>
<dbReference type="HOGENOM" id="CLU_022176_2_0_6"/>
<evidence type="ECO:0000259" key="5">
    <source>
        <dbReference type="PROSITE" id="PS50887"/>
    </source>
</evidence>
<dbReference type="Gene3D" id="1.25.40.10">
    <property type="entry name" value="Tetratricopeptide repeat domain"/>
    <property type="match status" value="2"/>
</dbReference>
<dbReference type="PANTHER" id="PTHR45138">
    <property type="entry name" value="REGULATORY COMPONENTS OF SENSORY TRANSDUCTION SYSTEM"/>
    <property type="match status" value="1"/>
</dbReference>
<dbReference type="AlphaFoldDB" id="A8H0B9"/>
<name>A8H0B9_SHEPA</name>
<dbReference type="EC" id="2.7.7.65" evidence="2"/>
<dbReference type="SMART" id="SM00267">
    <property type="entry name" value="GGDEF"/>
    <property type="match status" value="1"/>
</dbReference>
<keyword evidence="4" id="KW-1133">Transmembrane helix</keyword>
<dbReference type="Gene3D" id="3.30.70.270">
    <property type="match status" value="1"/>
</dbReference>
<dbReference type="STRING" id="398579.Spea_0679"/>
<comment type="cofactor">
    <cofactor evidence="1">
        <name>Mg(2+)</name>
        <dbReference type="ChEBI" id="CHEBI:18420"/>
    </cofactor>
</comment>
<dbReference type="GO" id="GO:0052621">
    <property type="term" value="F:diguanylate cyclase activity"/>
    <property type="evidence" value="ECO:0007669"/>
    <property type="project" value="UniProtKB-EC"/>
</dbReference>
<evidence type="ECO:0000256" key="3">
    <source>
        <dbReference type="ARBA" id="ARBA00034247"/>
    </source>
</evidence>
<keyword evidence="4" id="KW-0812">Transmembrane</keyword>
<proteinExistence type="predicted"/>
<dbReference type="NCBIfam" id="TIGR00254">
    <property type="entry name" value="GGDEF"/>
    <property type="match status" value="1"/>
</dbReference>
<organism evidence="6 7">
    <name type="scientific">Shewanella pealeana (strain ATCC 700345 / ANG-SQ1)</name>
    <dbReference type="NCBI Taxonomy" id="398579"/>
    <lineage>
        <taxon>Bacteria</taxon>
        <taxon>Pseudomonadati</taxon>
        <taxon>Pseudomonadota</taxon>
        <taxon>Gammaproteobacteria</taxon>
        <taxon>Alteromonadales</taxon>
        <taxon>Shewanellaceae</taxon>
        <taxon>Shewanella</taxon>
    </lineage>
</organism>
<dbReference type="GO" id="GO:0004674">
    <property type="term" value="F:protein serine/threonine kinase activity"/>
    <property type="evidence" value="ECO:0007669"/>
    <property type="project" value="UniProtKB-KW"/>
</dbReference>
<dbReference type="Pfam" id="PF00990">
    <property type="entry name" value="GGDEF"/>
    <property type="match status" value="1"/>
</dbReference>
<dbReference type="FunFam" id="3.30.70.270:FF:000001">
    <property type="entry name" value="Diguanylate cyclase domain protein"/>
    <property type="match status" value="1"/>
</dbReference>
<evidence type="ECO:0000313" key="6">
    <source>
        <dbReference type="EMBL" id="ABV86006.1"/>
    </source>
</evidence>
<dbReference type="InterPro" id="IPR050469">
    <property type="entry name" value="Diguanylate_Cyclase"/>
</dbReference>
<dbReference type="InterPro" id="IPR011990">
    <property type="entry name" value="TPR-like_helical_dom_sf"/>
</dbReference>
<dbReference type="InterPro" id="IPR029787">
    <property type="entry name" value="Nucleotide_cyclase"/>
</dbReference>
<evidence type="ECO:0000256" key="4">
    <source>
        <dbReference type="SAM" id="Phobius"/>
    </source>
</evidence>
<keyword evidence="4" id="KW-0472">Membrane</keyword>
<dbReference type="Proteomes" id="UP000002608">
    <property type="component" value="Chromosome"/>
</dbReference>
<keyword evidence="7" id="KW-1185">Reference proteome</keyword>
<sequence>MILFFPALLGYYRLCFSLQLAPSLKPSTFCKIPSVNLVIQCVKLVGVDCKQTGFRVYIAKKWLKIITLFMVASSASVMSLQVHAASPFLKLEQQLSDSSPSDALTLLNEFQLEPISTTAYNRAKLHFLYGKQYARNRLLEQSIASYDMAIVLAKPLMGSELLIESYLGRSFARYLQTNDPEVYCSDRAKALVLARRQSNRELLAKSLTQNAFCFNKVTNVHHGIALLDEAMLLIDTEDKANYNRKAMIFNATGSLYRTVGLHKRGYVNFEKAYQNWSEIDDTQDMFNMLHNMISEAVKLGDWEKARDNIEQQFLLAVKASEFNDFGFFAHLNAGRVELATHNYVDAIEHLEQAISLKDTTREQYFITSSYLFLAQAYLRSGDVEQAAAMARIFKQDSTFPKNMSSMTLKADAIIALEQQQYLSAINALLEVIDKERQKNKQIIDNEVIDLALEHNSTLAEFENQLLANKLAINELSLAAVADKQRIYDLRVSLFFLVATVLLIAILFLWQSRKAFKHSAQTDFLTGIANRAHVFNRGQRMIDRAIKKKHPLAVIIFDIDNFKSINDQYGHQVGDLAIKAVAKRGERWLRDCDLIGRIGGEEFLIVLPDVTEADAILISERLREGIASQAFKFDDVVIELTVSIGVAALKPPQTRLTDLVNLADKGLYKAKFSGKNRVYLIEQFA</sequence>
<feature type="domain" description="GGDEF" evidence="5">
    <location>
        <begin position="549"/>
        <end position="682"/>
    </location>
</feature>
<dbReference type="EMBL" id="CP000851">
    <property type="protein sequence ID" value="ABV86006.1"/>
    <property type="molecule type" value="Genomic_DNA"/>
</dbReference>
<evidence type="ECO:0000313" key="7">
    <source>
        <dbReference type="Proteomes" id="UP000002608"/>
    </source>
</evidence>
<dbReference type="InterPro" id="IPR000160">
    <property type="entry name" value="GGDEF_dom"/>
</dbReference>
<dbReference type="PROSITE" id="PS50887">
    <property type="entry name" value="GGDEF"/>
    <property type="match status" value="1"/>
</dbReference>
<evidence type="ECO:0000256" key="2">
    <source>
        <dbReference type="ARBA" id="ARBA00012528"/>
    </source>
</evidence>
<keyword evidence="6" id="KW-0723">Serine/threonine-protein kinase</keyword>